<dbReference type="Gene3D" id="3.30.450.20">
    <property type="entry name" value="PAS domain"/>
    <property type="match status" value="3"/>
</dbReference>
<dbReference type="GO" id="GO:0005886">
    <property type="term" value="C:plasma membrane"/>
    <property type="evidence" value="ECO:0007669"/>
    <property type="project" value="TreeGrafter"/>
</dbReference>
<evidence type="ECO:0000256" key="4">
    <source>
        <dbReference type="ARBA" id="ARBA00022679"/>
    </source>
</evidence>
<evidence type="ECO:0000256" key="6">
    <source>
        <dbReference type="ARBA" id="ARBA00022777"/>
    </source>
</evidence>
<organism evidence="13 14">
    <name type="scientific">Methanolobus halotolerans</name>
    <dbReference type="NCBI Taxonomy" id="2052935"/>
    <lineage>
        <taxon>Archaea</taxon>
        <taxon>Methanobacteriati</taxon>
        <taxon>Methanobacteriota</taxon>
        <taxon>Stenosarchaea group</taxon>
        <taxon>Methanomicrobia</taxon>
        <taxon>Methanosarcinales</taxon>
        <taxon>Methanosarcinaceae</taxon>
        <taxon>Methanolobus</taxon>
    </lineage>
</organism>
<dbReference type="EC" id="2.7.13.3" evidence="3"/>
<dbReference type="SUPFAM" id="SSF47384">
    <property type="entry name" value="Homodimeric domain of signal transducing histidine kinase"/>
    <property type="match status" value="1"/>
</dbReference>
<keyword evidence="5" id="KW-0547">Nucleotide-binding</keyword>
<dbReference type="InterPro" id="IPR013655">
    <property type="entry name" value="PAS_fold_3"/>
</dbReference>
<dbReference type="InterPro" id="IPR001610">
    <property type="entry name" value="PAC"/>
</dbReference>
<comment type="catalytic activity">
    <reaction evidence="1">
        <text>ATP + protein L-histidine = ADP + protein N-phospho-L-histidine.</text>
        <dbReference type="EC" id="2.7.13.3"/>
    </reaction>
</comment>
<evidence type="ECO:0000259" key="10">
    <source>
        <dbReference type="PROSITE" id="PS50109"/>
    </source>
</evidence>
<keyword evidence="14" id="KW-1185">Reference proteome</keyword>
<sequence>MKKENSRLDRNENILSYSGDYTSLSSHSHDLETPDKENTSVFPTSDDMYVSFFKDNNAVILLVNPGNSHIVDANTAACNYYGWTMREMTCKKIGDICELSDQEKKAEMQKAADEKRKYFFARHRLANDEVRYVEVYSGPIMHDSQSLLYYIVHDITERKLAEEELRRKEMQLRTAQKVGHIGSWEFDFNSGKVSASEEARRIYGLEDEELTIRNIQEVPLPEYRLIMDRALRDLVENRLPYDIQFRIIRQNDGKIRTIHAVAEYYAERNAVIGTIQDITEKKQSEEILAEEAIRRRILMEQSRDGIVIIDQDGKVFEANPRYADMLGYSHEEMQTLHMWDWESHYTREHMLEMLRFADNKGILHETRQRRKDGSLLDVEISANAASFGDRKLSFCVCRDITERKQAEEELLNAKMVAETANQIKGEFLATMSHELRTPLNSIIGFSDILLDNTFGNLDEKQTTYVQHIAKGGKHLLDLINDILDLSKVEAGRMDLEYEQFHVSSAIDQIKTIIHPLAIKKNIFLDVNNRSATW</sequence>
<feature type="domain" description="Histidine kinase" evidence="10">
    <location>
        <begin position="430"/>
        <end position="533"/>
    </location>
</feature>
<dbReference type="Pfam" id="PF08447">
    <property type="entry name" value="PAS_3"/>
    <property type="match status" value="1"/>
</dbReference>
<evidence type="ECO:0000256" key="3">
    <source>
        <dbReference type="ARBA" id="ARBA00012438"/>
    </source>
</evidence>
<dbReference type="PROSITE" id="PS50109">
    <property type="entry name" value="HIS_KIN"/>
    <property type="match status" value="1"/>
</dbReference>
<dbReference type="SUPFAM" id="SSF55785">
    <property type="entry name" value="PYP-like sensor domain (PAS domain)"/>
    <property type="match status" value="3"/>
</dbReference>
<dbReference type="SMART" id="SM00388">
    <property type="entry name" value="HisKA"/>
    <property type="match status" value="1"/>
</dbReference>
<dbReference type="SMART" id="SM00086">
    <property type="entry name" value="PAC"/>
    <property type="match status" value="3"/>
</dbReference>
<dbReference type="CDD" id="cd00082">
    <property type="entry name" value="HisKA"/>
    <property type="match status" value="1"/>
</dbReference>
<dbReference type="Pfam" id="PF13426">
    <property type="entry name" value="PAS_9"/>
    <property type="match status" value="2"/>
</dbReference>
<feature type="domain" description="PAC" evidence="12">
    <location>
        <begin position="362"/>
        <end position="412"/>
    </location>
</feature>
<keyword evidence="9" id="KW-0472">Membrane</keyword>
<evidence type="ECO:0000313" key="14">
    <source>
        <dbReference type="Proteomes" id="UP000297295"/>
    </source>
</evidence>
<evidence type="ECO:0000256" key="5">
    <source>
        <dbReference type="ARBA" id="ARBA00022741"/>
    </source>
</evidence>
<dbReference type="NCBIfam" id="TIGR00229">
    <property type="entry name" value="sensory_box"/>
    <property type="match status" value="3"/>
</dbReference>
<dbReference type="AlphaFoldDB" id="A0A4E0PZL0"/>
<dbReference type="PROSITE" id="PS50113">
    <property type="entry name" value="PAC"/>
    <property type="match status" value="3"/>
</dbReference>
<evidence type="ECO:0000256" key="9">
    <source>
        <dbReference type="ARBA" id="ARBA00023136"/>
    </source>
</evidence>
<dbReference type="EMBL" id="PGGK01000005">
    <property type="protein sequence ID" value="TGC09405.1"/>
    <property type="molecule type" value="Genomic_DNA"/>
</dbReference>
<feature type="domain" description="PAC" evidence="12">
    <location>
        <begin position="114"/>
        <end position="167"/>
    </location>
</feature>
<evidence type="ECO:0000256" key="2">
    <source>
        <dbReference type="ARBA" id="ARBA00004370"/>
    </source>
</evidence>
<evidence type="ECO:0000256" key="8">
    <source>
        <dbReference type="ARBA" id="ARBA00023012"/>
    </source>
</evidence>
<dbReference type="InterPro" id="IPR003661">
    <property type="entry name" value="HisK_dim/P_dom"/>
</dbReference>
<dbReference type="InterPro" id="IPR036097">
    <property type="entry name" value="HisK_dim/P_sf"/>
</dbReference>
<dbReference type="FunFam" id="1.10.287.130:FF:000038">
    <property type="entry name" value="Sensory transduction histidine kinase"/>
    <property type="match status" value="1"/>
</dbReference>
<feature type="domain" description="PAS" evidence="11">
    <location>
        <begin position="291"/>
        <end position="333"/>
    </location>
</feature>
<evidence type="ECO:0000313" key="13">
    <source>
        <dbReference type="EMBL" id="TGC09405.1"/>
    </source>
</evidence>
<evidence type="ECO:0000256" key="1">
    <source>
        <dbReference type="ARBA" id="ARBA00000085"/>
    </source>
</evidence>
<dbReference type="CDD" id="cd00130">
    <property type="entry name" value="PAS"/>
    <property type="match status" value="3"/>
</dbReference>
<keyword evidence="8" id="KW-0902">Two-component regulatory system</keyword>
<dbReference type="SMART" id="SM00091">
    <property type="entry name" value="PAS"/>
    <property type="match status" value="3"/>
</dbReference>
<dbReference type="OrthoDB" id="342253at2157"/>
<dbReference type="InterPro" id="IPR035965">
    <property type="entry name" value="PAS-like_dom_sf"/>
</dbReference>
<dbReference type="GO" id="GO:0000155">
    <property type="term" value="F:phosphorelay sensor kinase activity"/>
    <property type="evidence" value="ECO:0007669"/>
    <property type="project" value="InterPro"/>
</dbReference>
<gene>
    <name evidence="13" type="ORF">CUN85_06115</name>
</gene>
<dbReference type="PROSITE" id="PS50112">
    <property type="entry name" value="PAS"/>
    <property type="match status" value="1"/>
</dbReference>
<evidence type="ECO:0000256" key="7">
    <source>
        <dbReference type="ARBA" id="ARBA00022840"/>
    </source>
</evidence>
<dbReference type="InterPro" id="IPR000700">
    <property type="entry name" value="PAS-assoc_C"/>
</dbReference>
<protein>
    <recommendedName>
        <fullName evidence="3">histidine kinase</fullName>
        <ecNumber evidence="3">2.7.13.3</ecNumber>
    </recommendedName>
</protein>
<proteinExistence type="predicted"/>
<dbReference type="PANTHER" id="PTHR43047">
    <property type="entry name" value="TWO-COMPONENT HISTIDINE PROTEIN KINASE"/>
    <property type="match status" value="1"/>
</dbReference>
<keyword evidence="6" id="KW-0418">Kinase</keyword>
<name>A0A4E0PZL0_9EURY</name>
<comment type="caution">
    <text evidence="13">The sequence shown here is derived from an EMBL/GenBank/DDBJ whole genome shotgun (WGS) entry which is preliminary data.</text>
</comment>
<dbReference type="PANTHER" id="PTHR43047:SF72">
    <property type="entry name" value="OSMOSENSING HISTIDINE PROTEIN KINASE SLN1"/>
    <property type="match status" value="1"/>
</dbReference>
<dbReference type="RefSeq" id="WP_135389444.1">
    <property type="nucleotide sequence ID" value="NZ_PGGK01000005.1"/>
</dbReference>
<dbReference type="Gene3D" id="2.10.70.100">
    <property type="match status" value="1"/>
</dbReference>
<dbReference type="Pfam" id="PF00512">
    <property type="entry name" value="HisKA"/>
    <property type="match status" value="1"/>
</dbReference>
<dbReference type="Proteomes" id="UP000297295">
    <property type="component" value="Unassembled WGS sequence"/>
</dbReference>
<dbReference type="Gene3D" id="1.10.287.130">
    <property type="match status" value="1"/>
</dbReference>
<reference evidence="13 14" key="1">
    <citation type="submission" date="2017-11" db="EMBL/GenBank/DDBJ databases">
        <title>Isolation and Characterization of Methanogenic Archaea from Saline Meromictic Lake at Siberia.</title>
        <authorList>
            <person name="Shen Y."/>
            <person name="Huang H.-H."/>
            <person name="Lai M.-C."/>
            <person name="Chen S.-C."/>
        </authorList>
    </citation>
    <scope>NUCLEOTIDE SEQUENCE [LARGE SCALE GENOMIC DNA]</scope>
    <source>
        <strain evidence="13 14">SY-01</strain>
    </source>
</reference>
<accession>A0A4E0PZL0</accession>
<evidence type="ECO:0000259" key="12">
    <source>
        <dbReference type="PROSITE" id="PS50113"/>
    </source>
</evidence>
<keyword evidence="4" id="KW-0808">Transferase</keyword>
<feature type="domain" description="PAC" evidence="12">
    <location>
        <begin position="241"/>
        <end position="290"/>
    </location>
</feature>
<dbReference type="InterPro" id="IPR005467">
    <property type="entry name" value="His_kinase_dom"/>
</dbReference>
<evidence type="ECO:0000259" key="11">
    <source>
        <dbReference type="PROSITE" id="PS50112"/>
    </source>
</evidence>
<dbReference type="InterPro" id="IPR000014">
    <property type="entry name" value="PAS"/>
</dbReference>
<dbReference type="GO" id="GO:0005524">
    <property type="term" value="F:ATP binding"/>
    <property type="evidence" value="ECO:0007669"/>
    <property type="project" value="UniProtKB-KW"/>
</dbReference>
<dbReference type="GO" id="GO:0009927">
    <property type="term" value="F:histidine phosphotransfer kinase activity"/>
    <property type="evidence" value="ECO:0007669"/>
    <property type="project" value="TreeGrafter"/>
</dbReference>
<keyword evidence="7" id="KW-0067">ATP-binding</keyword>
<comment type="subcellular location">
    <subcellularLocation>
        <location evidence="2">Membrane</location>
    </subcellularLocation>
</comment>